<feature type="coiled-coil region" evidence="1">
    <location>
        <begin position="484"/>
        <end position="536"/>
    </location>
</feature>
<protein>
    <submittedName>
        <fullName evidence="4">Protein PTST-like protein 3, chloroplastic isoform X1</fullName>
    </submittedName>
</protein>
<dbReference type="Proteomes" id="UP000634136">
    <property type="component" value="Unassembled WGS sequence"/>
</dbReference>
<dbReference type="OrthoDB" id="531008at2759"/>
<reference evidence="4" key="1">
    <citation type="submission" date="2020-09" db="EMBL/GenBank/DDBJ databases">
        <title>Genome-Enabled Discovery of Anthraquinone Biosynthesis in Senna tora.</title>
        <authorList>
            <person name="Kang S.-H."/>
            <person name="Pandey R.P."/>
            <person name="Lee C.-M."/>
            <person name="Sim J.-S."/>
            <person name="Jeong J.-T."/>
            <person name="Choi B.-S."/>
            <person name="Jung M."/>
            <person name="Ginzburg D."/>
            <person name="Zhao K."/>
            <person name="Won S.Y."/>
            <person name="Oh T.-J."/>
            <person name="Yu Y."/>
            <person name="Kim N.-H."/>
            <person name="Lee O.R."/>
            <person name="Lee T.-H."/>
            <person name="Bashyal P."/>
            <person name="Kim T.-S."/>
            <person name="Lee W.-H."/>
            <person name="Kawkins C."/>
            <person name="Kim C.-K."/>
            <person name="Kim J.S."/>
            <person name="Ahn B.O."/>
            <person name="Rhee S.Y."/>
            <person name="Sohng J.K."/>
        </authorList>
    </citation>
    <scope>NUCLEOTIDE SEQUENCE</scope>
    <source>
        <tissue evidence="4">Leaf</tissue>
    </source>
</reference>
<feature type="region of interest" description="Disordered" evidence="2">
    <location>
        <begin position="160"/>
        <end position="192"/>
    </location>
</feature>
<dbReference type="SUPFAM" id="SSF81296">
    <property type="entry name" value="E set domains"/>
    <property type="match status" value="1"/>
</dbReference>
<sequence>MATVCYFSTCPSFSSCNHLSLTRHHQLLHPRTHPYPYPSLRRFHLRASATKNSRRSRKLKSDAELCNDIREFVAQVGFPEDHVPSTKELLQHGRSDLANIVRRRGYKLLRELLTSSLSSNVDVLNTDESLEINLDGSDDCKDLLTGQNLKVDVTVDGMAASNTDSSPNTEDDNFISVESSANSSAEEIDSSDLKQHANEVNYMAEGFFFSNEASVDDGCINSRRGPDLNFDNQSTIAAETSRESSVEEKISENLDYGDNMMSQTVGDITLLSTIPLTENHNNTSFADSDVDTQDYSELDDPDDSNNDIAENAPSSIEVSIMENVSGGTKIDSIVHSADNSCINVKSSVNLSLEEKVAKFILSGDLDPVEDHAFGISNGSDSEESEVHIESGSSVEMMSNVDLSKHPPKNNTAMAFNGSSLTSQQIVSSATVDCLSCNHFLHYSFLYRDDNLPNEDQTADFNKDLEAEATKKQNQSEINHLKFMLYQKELELSQLKEQIEKEKLALSVLQTKAEEEINKARKLISEKDAELHVAEESLSGLKEVQIEFRGDGDNVEVQIEFRGDGDNVEVTGSFNGWHHKIKMDCHSSCVVDPTTSRRSRLWSTVLWLYPGVYEIKFVVDGHWSIDPQRESVTRGHICNNILRVDR</sequence>
<evidence type="ECO:0000313" key="4">
    <source>
        <dbReference type="EMBL" id="KAF7804416.1"/>
    </source>
</evidence>
<feature type="compositionally biased region" description="Acidic residues" evidence="2">
    <location>
        <begin position="288"/>
        <end position="305"/>
    </location>
</feature>
<keyword evidence="5" id="KW-1185">Reference proteome</keyword>
<feature type="domain" description="AMP-activated protein kinase glycogen-binding" evidence="3">
    <location>
        <begin position="555"/>
        <end position="643"/>
    </location>
</feature>
<keyword evidence="1" id="KW-0175">Coiled coil</keyword>
<proteinExistence type="predicted"/>
<evidence type="ECO:0000256" key="2">
    <source>
        <dbReference type="SAM" id="MobiDB-lite"/>
    </source>
</evidence>
<organism evidence="4 5">
    <name type="scientific">Senna tora</name>
    <dbReference type="NCBI Taxonomy" id="362788"/>
    <lineage>
        <taxon>Eukaryota</taxon>
        <taxon>Viridiplantae</taxon>
        <taxon>Streptophyta</taxon>
        <taxon>Embryophyta</taxon>
        <taxon>Tracheophyta</taxon>
        <taxon>Spermatophyta</taxon>
        <taxon>Magnoliopsida</taxon>
        <taxon>eudicotyledons</taxon>
        <taxon>Gunneridae</taxon>
        <taxon>Pentapetalae</taxon>
        <taxon>rosids</taxon>
        <taxon>fabids</taxon>
        <taxon>Fabales</taxon>
        <taxon>Fabaceae</taxon>
        <taxon>Caesalpinioideae</taxon>
        <taxon>Cassia clade</taxon>
        <taxon>Senna</taxon>
    </lineage>
</organism>
<evidence type="ECO:0000313" key="5">
    <source>
        <dbReference type="Proteomes" id="UP000634136"/>
    </source>
</evidence>
<dbReference type="CDD" id="cd02859">
    <property type="entry name" value="E_set_AMPKbeta_like_N"/>
    <property type="match status" value="1"/>
</dbReference>
<feature type="region of interest" description="Disordered" evidence="2">
    <location>
        <begin position="280"/>
        <end position="314"/>
    </location>
</feature>
<evidence type="ECO:0000259" key="3">
    <source>
        <dbReference type="Pfam" id="PF16561"/>
    </source>
</evidence>
<dbReference type="Gene3D" id="2.60.40.10">
    <property type="entry name" value="Immunoglobulins"/>
    <property type="match status" value="1"/>
</dbReference>
<dbReference type="AlphaFoldDB" id="A0A834SJ12"/>
<feature type="compositionally biased region" description="Low complexity" evidence="2">
    <location>
        <begin position="175"/>
        <end position="185"/>
    </location>
</feature>
<name>A0A834SJ12_9FABA</name>
<dbReference type="Pfam" id="PF16561">
    <property type="entry name" value="AMPK1_CBM"/>
    <property type="match status" value="1"/>
</dbReference>
<gene>
    <name evidence="4" type="ORF">G2W53_043527</name>
</gene>
<dbReference type="EMBL" id="JAAIUW010000013">
    <property type="protein sequence ID" value="KAF7804416.1"/>
    <property type="molecule type" value="Genomic_DNA"/>
</dbReference>
<accession>A0A834SJ12</accession>
<dbReference type="InterPro" id="IPR013783">
    <property type="entry name" value="Ig-like_fold"/>
</dbReference>
<dbReference type="PANTHER" id="PTHR47434">
    <property type="entry name" value="PROTEIN PTST HOMOLOG 3, CHLOROPLASTIC"/>
    <property type="match status" value="1"/>
</dbReference>
<dbReference type="InterPro" id="IPR032640">
    <property type="entry name" value="AMPK1_CBM"/>
</dbReference>
<dbReference type="PANTHER" id="PTHR47434:SF2">
    <property type="entry name" value="PROTEIN PTST HOMOLOG 3, CHLOROPLASTIC"/>
    <property type="match status" value="1"/>
</dbReference>
<dbReference type="GO" id="GO:0009507">
    <property type="term" value="C:chloroplast"/>
    <property type="evidence" value="ECO:0007669"/>
    <property type="project" value="UniProtKB-ARBA"/>
</dbReference>
<dbReference type="InterPro" id="IPR014756">
    <property type="entry name" value="Ig_E-set"/>
</dbReference>
<evidence type="ECO:0000256" key="1">
    <source>
        <dbReference type="SAM" id="Coils"/>
    </source>
</evidence>
<comment type="caution">
    <text evidence="4">The sequence shown here is derived from an EMBL/GenBank/DDBJ whole genome shotgun (WGS) entry which is preliminary data.</text>
</comment>